<dbReference type="RefSeq" id="WP_111064059.1">
    <property type="nucleotide sequence ID" value="NZ_JBHUCU010000006.1"/>
</dbReference>
<dbReference type="OrthoDB" id="117053at2"/>
<sequence>MKRVQLFEFEDFTWFPDVIRKNMTKLIVVFNKMMKLDEVIANGIKPYLGKGKNIVDLGSGAGGIMPQVLNKIQTSEQKLHLTLTDLYPNKEAIAEFKNNEAIDYQMGSVNALHLEKAPEGIKTMINCFHHMPLPTAKSILKSAQSNKETLFIYEVTNKPLPLLVWWLFLPLSLIILIIMSLFMTPFTKPITWQQLLFTYIIPIIPIAYAWDGQASMPRTYSKTDLESLVNELPKDPKYHWEFMDGKNNKGKTTGYYFVGSPVN</sequence>
<comment type="caution">
    <text evidence="2">The sequence shown here is derived from an EMBL/GenBank/DDBJ whole genome shotgun (WGS) entry which is preliminary data.</text>
</comment>
<evidence type="ECO:0008006" key="4">
    <source>
        <dbReference type="Google" id="ProtNLM"/>
    </source>
</evidence>
<reference evidence="2 3" key="1">
    <citation type="submission" date="2018-06" db="EMBL/GenBank/DDBJ databases">
        <title>The draft genome sequence of Crocinitomix sp. SM1701.</title>
        <authorList>
            <person name="Zhang X."/>
        </authorList>
    </citation>
    <scope>NUCLEOTIDE SEQUENCE [LARGE SCALE GENOMIC DNA]</scope>
    <source>
        <strain evidence="2 3">SM1701</strain>
    </source>
</reference>
<dbReference type="InterPro" id="IPR029063">
    <property type="entry name" value="SAM-dependent_MTases_sf"/>
</dbReference>
<proteinExistence type="predicted"/>
<dbReference type="EMBL" id="QKSB01000009">
    <property type="protein sequence ID" value="PZE16361.1"/>
    <property type="molecule type" value="Genomic_DNA"/>
</dbReference>
<dbReference type="SUPFAM" id="SSF53335">
    <property type="entry name" value="S-adenosyl-L-methionine-dependent methyltransferases"/>
    <property type="match status" value="1"/>
</dbReference>
<evidence type="ECO:0000256" key="1">
    <source>
        <dbReference type="SAM" id="Phobius"/>
    </source>
</evidence>
<evidence type="ECO:0000313" key="2">
    <source>
        <dbReference type="EMBL" id="PZE16361.1"/>
    </source>
</evidence>
<protein>
    <recommendedName>
        <fullName evidence="4">Class I SAM-dependent methyltransferase</fullName>
    </recommendedName>
</protein>
<dbReference type="Gene3D" id="3.40.50.150">
    <property type="entry name" value="Vaccinia Virus protein VP39"/>
    <property type="match status" value="1"/>
</dbReference>
<dbReference type="Proteomes" id="UP000249248">
    <property type="component" value="Unassembled WGS sequence"/>
</dbReference>
<name>A0A2W1N0B5_9FLAO</name>
<keyword evidence="3" id="KW-1185">Reference proteome</keyword>
<dbReference type="AlphaFoldDB" id="A0A2W1N0B5"/>
<evidence type="ECO:0000313" key="3">
    <source>
        <dbReference type="Proteomes" id="UP000249248"/>
    </source>
</evidence>
<feature type="transmembrane region" description="Helical" evidence="1">
    <location>
        <begin position="190"/>
        <end position="210"/>
    </location>
</feature>
<keyword evidence="1" id="KW-1133">Transmembrane helix</keyword>
<accession>A0A2W1N0B5</accession>
<keyword evidence="1" id="KW-0472">Membrane</keyword>
<organism evidence="2 3">
    <name type="scientific">Putridiphycobacter roseus</name>
    <dbReference type="NCBI Taxonomy" id="2219161"/>
    <lineage>
        <taxon>Bacteria</taxon>
        <taxon>Pseudomonadati</taxon>
        <taxon>Bacteroidota</taxon>
        <taxon>Flavobacteriia</taxon>
        <taxon>Flavobacteriales</taxon>
        <taxon>Crocinitomicaceae</taxon>
        <taxon>Putridiphycobacter</taxon>
    </lineage>
</organism>
<keyword evidence="1" id="KW-0812">Transmembrane</keyword>
<gene>
    <name evidence="2" type="ORF">DNU06_13695</name>
</gene>
<feature type="transmembrane region" description="Helical" evidence="1">
    <location>
        <begin position="162"/>
        <end position="184"/>
    </location>
</feature>